<dbReference type="AlphaFoldDB" id="A0A0F8XHD9"/>
<accession>A0A0F8XHD9</accession>
<evidence type="ECO:0000313" key="1">
    <source>
        <dbReference type="EMBL" id="KKK60395.1"/>
    </source>
</evidence>
<name>A0A0F8XHD9_9ZZZZ</name>
<organism evidence="1">
    <name type="scientific">marine sediment metagenome</name>
    <dbReference type="NCBI Taxonomy" id="412755"/>
    <lineage>
        <taxon>unclassified sequences</taxon>
        <taxon>metagenomes</taxon>
        <taxon>ecological metagenomes</taxon>
    </lineage>
</organism>
<dbReference type="EMBL" id="LAZR01062991">
    <property type="protein sequence ID" value="KKK60395.1"/>
    <property type="molecule type" value="Genomic_DNA"/>
</dbReference>
<gene>
    <name evidence="1" type="ORF">LCGC14_3024780</name>
</gene>
<reference evidence="1" key="1">
    <citation type="journal article" date="2015" name="Nature">
        <title>Complex archaea that bridge the gap between prokaryotes and eukaryotes.</title>
        <authorList>
            <person name="Spang A."/>
            <person name="Saw J.H."/>
            <person name="Jorgensen S.L."/>
            <person name="Zaremba-Niedzwiedzka K."/>
            <person name="Martijn J."/>
            <person name="Lind A.E."/>
            <person name="van Eijk R."/>
            <person name="Schleper C."/>
            <person name="Guy L."/>
            <person name="Ettema T.J."/>
        </authorList>
    </citation>
    <scope>NUCLEOTIDE SEQUENCE</scope>
</reference>
<sequence>GPHDGIADTDAMWELAPRYYDDTTGHVYGPMGRIKDVRGFNMENWVGGDEIIQGGDTWVVFPAQVKFTSGSGSSGNLGIAYKKIA</sequence>
<proteinExistence type="predicted"/>
<protein>
    <submittedName>
        <fullName evidence="1">Uncharacterized protein</fullName>
    </submittedName>
</protein>
<comment type="caution">
    <text evidence="1">The sequence shown here is derived from an EMBL/GenBank/DDBJ whole genome shotgun (WGS) entry which is preliminary data.</text>
</comment>
<feature type="non-terminal residue" evidence="1">
    <location>
        <position position="1"/>
    </location>
</feature>